<keyword evidence="5" id="KW-0285">Flavoprotein</keyword>
<dbReference type="WBParaSite" id="Hba_10336">
    <property type="protein sequence ID" value="Hba_10336"/>
    <property type="gene ID" value="Hba_10336"/>
</dbReference>
<evidence type="ECO:0000256" key="5">
    <source>
        <dbReference type="ARBA" id="ARBA00022630"/>
    </source>
</evidence>
<dbReference type="GO" id="GO:0005737">
    <property type="term" value="C:cytoplasm"/>
    <property type="evidence" value="ECO:0007669"/>
    <property type="project" value="UniProtKB-SubCell"/>
</dbReference>
<name>A0A1I7WYS0_HETBA</name>
<feature type="domain" description="Amine oxidase" evidence="8">
    <location>
        <begin position="25"/>
        <end position="142"/>
    </location>
</feature>
<evidence type="ECO:0000313" key="10">
    <source>
        <dbReference type="WBParaSite" id="Hba_10336"/>
    </source>
</evidence>
<protein>
    <submittedName>
        <fullName evidence="10">Amino_oxidase domain-containing protein</fullName>
    </submittedName>
</protein>
<keyword evidence="7" id="KW-0560">Oxidoreductase</keyword>
<organism evidence="9 10">
    <name type="scientific">Heterorhabditis bacteriophora</name>
    <name type="common">Entomopathogenic nematode worm</name>
    <dbReference type="NCBI Taxonomy" id="37862"/>
    <lineage>
        <taxon>Eukaryota</taxon>
        <taxon>Metazoa</taxon>
        <taxon>Ecdysozoa</taxon>
        <taxon>Nematoda</taxon>
        <taxon>Chromadorea</taxon>
        <taxon>Rhabditida</taxon>
        <taxon>Rhabditina</taxon>
        <taxon>Rhabditomorpha</taxon>
        <taxon>Strongyloidea</taxon>
        <taxon>Heterorhabditidae</taxon>
        <taxon>Heterorhabditis</taxon>
    </lineage>
</organism>
<evidence type="ECO:0000313" key="9">
    <source>
        <dbReference type="Proteomes" id="UP000095283"/>
    </source>
</evidence>
<sequence>MARETIDPFEREMTTLQVVDWEPNTLMAWIAGAGHRIMDEISDEEISQKITRLIRDMKDDQTIEPPSLIIRTQLTKNDLLLGSYSYMSAAQARAGISHSRLAIPVKHNGRPKVLFAGEATHHRLFQTAVGAYLSGRREAERLFADWMWNNSEMSMRTTRKLHVNINNTTLFIPNNLPYSATCVSAQSVD</sequence>
<accession>A0A1I7WYS0</accession>
<evidence type="ECO:0000256" key="6">
    <source>
        <dbReference type="ARBA" id="ARBA00022827"/>
    </source>
</evidence>
<comment type="subcellular location">
    <subcellularLocation>
        <location evidence="2">Cytoplasm</location>
    </subcellularLocation>
</comment>
<dbReference type="PANTHER" id="PTHR10742">
    <property type="entry name" value="FLAVIN MONOAMINE OXIDASE"/>
    <property type="match status" value="1"/>
</dbReference>
<dbReference type="SUPFAM" id="SSF51905">
    <property type="entry name" value="FAD/NAD(P)-binding domain"/>
    <property type="match status" value="1"/>
</dbReference>
<evidence type="ECO:0000256" key="1">
    <source>
        <dbReference type="ARBA" id="ARBA00001974"/>
    </source>
</evidence>
<proteinExistence type="inferred from homology"/>
<comment type="similarity">
    <text evidence="3">Belongs to the flavin monoamine oxidase family.</text>
</comment>
<keyword evidence="6" id="KW-0274">FAD</keyword>
<evidence type="ECO:0000256" key="7">
    <source>
        <dbReference type="ARBA" id="ARBA00023002"/>
    </source>
</evidence>
<dbReference type="SUPFAM" id="SSF54373">
    <property type="entry name" value="FAD-linked reductases, C-terminal domain"/>
    <property type="match status" value="1"/>
</dbReference>
<keyword evidence="9" id="KW-1185">Reference proteome</keyword>
<reference evidence="10" key="1">
    <citation type="submission" date="2016-11" db="UniProtKB">
        <authorList>
            <consortium name="WormBaseParasite"/>
        </authorList>
    </citation>
    <scope>IDENTIFICATION</scope>
</reference>
<dbReference type="GO" id="GO:0046592">
    <property type="term" value="F:polyamine oxidase activity"/>
    <property type="evidence" value="ECO:0007669"/>
    <property type="project" value="TreeGrafter"/>
</dbReference>
<dbReference type="InterPro" id="IPR002937">
    <property type="entry name" value="Amino_oxidase"/>
</dbReference>
<evidence type="ECO:0000256" key="2">
    <source>
        <dbReference type="ARBA" id="ARBA00004496"/>
    </source>
</evidence>
<dbReference type="PANTHER" id="PTHR10742:SF405">
    <property type="entry name" value="PEROXISOMAL N(1)-ACETYL-SPERMINE_SPERMIDINE OXIDASE"/>
    <property type="match status" value="1"/>
</dbReference>
<dbReference type="Gene3D" id="3.90.660.10">
    <property type="match status" value="1"/>
</dbReference>
<dbReference type="Pfam" id="PF01593">
    <property type="entry name" value="Amino_oxidase"/>
    <property type="match status" value="1"/>
</dbReference>
<dbReference type="InterPro" id="IPR050281">
    <property type="entry name" value="Flavin_monoamine_oxidase"/>
</dbReference>
<comment type="cofactor">
    <cofactor evidence="1">
        <name>FAD</name>
        <dbReference type="ChEBI" id="CHEBI:57692"/>
    </cofactor>
</comment>
<evidence type="ECO:0000259" key="8">
    <source>
        <dbReference type="Pfam" id="PF01593"/>
    </source>
</evidence>
<dbReference type="Proteomes" id="UP000095283">
    <property type="component" value="Unplaced"/>
</dbReference>
<evidence type="ECO:0000256" key="3">
    <source>
        <dbReference type="ARBA" id="ARBA00005995"/>
    </source>
</evidence>
<evidence type="ECO:0000256" key="4">
    <source>
        <dbReference type="ARBA" id="ARBA00022490"/>
    </source>
</evidence>
<dbReference type="InterPro" id="IPR036188">
    <property type="entry name" value="FAD/NAD-bd_sf"/>
</dbReference>
<keyword evidence="4" id="KW-0963">Cytoplasm</keyword>
<dbReference type="AlphaFoldDB" id="A0A1I7WYS0"/>